<dbReference type="PRINTS" id="PR00449">
    <property type="entry name" value="RASTRNSFRMNG"/>
</dbReference>
<dbReference type="EMBL" id="CP046072">
    <property type="protein sequence ID" value="QSZ42828.1"/>
    <property type="molecule type" value="Genomic_DNA"/>
</dbReference>
<dbReference type="SMART" id="SM00175">
    <property type="entry name" value="RAB"/>
    <property type="match status" value="1"/>
</dbReference>
<proteinExistence type="predicted"/>
<evidence type="ECO:0000313" key="3">
    <source>
        <dbReference type="EMBL" id="QSZ42828.1"/>
    </source>
</evidence>
<accession>A0A975B2B8</accession>
<dbReference type="GO" id="GO:0003924">
    <property type="term" value="F:GTPase activity"/>
    <property type="evidence" value="ECO:0007669"/>
    <property type="project" value="InterPro"/>
</dbReference>
<evidence type="ECO:0000256" key="1">
    <source>
        <dbReference type="ARBA" id="ARBA00022741"/>
    </source>
</evidence>
<dbReference type="Gene3D" id="3.40.50.300">
    <property type="entry name" value="P-loop containing nucleotide triphosphate hydrolases"/>
    <property type="match status" value="1"/>
</dbReference>
<dbReference type="SMART" id="SM00173">
    <property type="entry name" value="RAS"/>
    <property type="match status" value="1"/>
</dbReference>
<dbReference type="CDD" id="cd00154">
    <property type="entry name" value="Rab"/>
    <property type="match status" value="1"/>
</dbReference>
<reference evidence="3" key="1">
    <citation type="submission" date="2019-11" db="EMBL/GenBank/DDBJ databases">
        <authorList>
            <person name="Kojima H."/>
        </authorList>
    </citation>
    <scope>NUCLEOTIDE SEQUENCE</scope>
    <source>
        <strain evidence="3">H1576</strain>
    </source>
</reference>
<dbReference type="NCBIfam" id="TIGR00231">
    <property type="entry name" value="small_GTP"/>
    <property type="match status" value="1"/>
</dbReference>
<keyword evidence="2" id="KW-0342">GTP-binding</keyword>
<dbReference type="InterPro" id="IPR027417">
    <property type="entry name" value="P-loop_NTPase"/>
</dbReference>
<name>A0A975B2B8_9BACT</name>
<dbReference type="KEGG" id="saqt:GJV85_12125"/>
<keyword evidence="4" id="KW-1185">Reference proteome</keyword>
<dbReference type="InterPro" id="IPR001806">
    <property type="entry name" value="Small_GTPase"/>
</dbReference>
<dbReference type="PROSITE" id="PS51421">
    <property type="entry name" value="RAS"/>
    <property type="match status" value="1"/>
</dbReference>
<dbReference type="PROSITE" id="PS51419">
    <property type="entry name" value="RAB"/>
    <property type="match status" value="1"/>
</dbReference>
<dbReference type="InterPro" id="IPR005225">
    <property type="entry name" value="Small_GTP-bd"/>
</dbReference>
<dbReference type="Proteomes" id="UP000671852">
    <property type="component" value="Chromosome"/>
</dbReference>
<dbReference type="Pfam" id="PF00071">
    <property type="entry name" value="Ras"/>
    <property type="match status" value="1"/>
</dbReference>
<reference evidence="3" key="2">
    <citation type="submission" date="2021-04" db="EMBL/GenBank/DDBJ databases">
        <title>Isolation and characterization of a novel species of the genus Sulfurimonas.</title>
        <authorList>
            <person name="Fukui M."/>
        </authorList>
    </citation>
    <scope>NUCLEOTIDE SEQUENCE</scope>
    <source>
        <strain evidence="3">H1576</strain>
    </source>
</reference>
<dbReference type="AlphaFoldDB" id="A0A975B2B8"/>
<organism evidence="3 4">
    <name type="scientific">Sulfurimonas aquatica</name>
    <dbReference type="NCBI Taxonomy" id="2672570"/>
    <lineage>
        <taxon>Bacteria</taxon>
        <taxon>Pseudomonadati</taxon>
        <taxon>Campylobacterota</taxon>
        <taxon>Epsilonproteobacteria</taxon>
        <taxon>Campylobacterales</taxon>
        <taxon>Sulfurimonadaceae</taxon>
        <taxon>Sulfurimonas</taxon>
    </lineage>
</organism>
<sequence>MGESMFIYKVVMVGDFGVGKTSLVQRFVDNSFSEEYLSSIGVSISKKLLHTKIDSTAMLWDIEGRTEQKSIFKQYLLGAKAFIIVADLTCESSIRALPNHIKLCLSSSKDAPICIALNKNDLETNIKISIESLRKLSDNIINIYKTSAKSGEAVEDIFNEINEVLISRL</sequence>
<evidence type="ECO:0000313" key="4">
    <source>
        <dbReference type="Proteomes" id="UP000671852"/>
    </source>
</evidence>
<evidence type="ECO:0000256" key="2">
    <source>
        <dbReference type="ARBA" id="ARBA00023134"/>
    </source>
</evidence>
<gene>
    <name evidence="3" type="ORF">GJV85_12125</name>
</gene>
<keyword evidence="1" id="KW-0547">Nucleotide-binding</keyword>
<protein>
    <submittedName>
        <fullName evidence="3">GTP-binding protein</fullName>
    </submittedName>
</protein>
<dbReference type="InterPro" id="IPR050227">
    <property type="entry name" value="Rab"/>
</dbReference>
<dbReference type="GO" id="GO:0005525">
    <property type="term" value="F:GTP binding"/>
    <property type="evidence" value="ECO:0007669"/>
    <property type="project" value="UniProtKB-KW"/>
</dbReference>
<dbReference type="PANTHER" id="PTHR47977">
    <property type="entry name" value="RAS-RELATED PROTEIN RAB"/>
    <property type="match status" value="1"/>
</dbReference>
<dbReference type="SUPFAM" id="SSF52540">
    <property type="entry name" value="P-loop containing nucleoside triphosphate hydrolases"/>
    <property type="match status" value="1"/>
</dbReference>